<gene>
    <name evidence="2" type="ORF">SAMN05660313_00925</name>
</gene>
<dbReference type="OrthoDB" id="711014at2"/>
<evidence type="ECO:0000313" key="3">
    <source>
        <dbReference type="Proteomes" id="UP000183257"/>
    </source>
</evidence>
<dbReference type="STRING" id="76595.SAMN05660313_00925"/>
<keyword evidence="1" id="KW-1133">Transmembrane helix</keyword>
<dbReference type="EMBL" id="FPIY01000001">
    <property type="protein sequence ID" value="SFW26745.1"/>
    <property type="molecule type" value="Genomic_DNA"/>
</dbReference>
<feature type="transmembrane region" description="Helical" evidence="1">
    <location>
        <begin position="21"/>
        <end position="40"/>
    </location>
</feature>
<feature type="transmembrane region" description="Helical" evidence="1">
    <location>
        <begin position="76"/>
        <end position="93"/>
    </location>
</feature>
<dbReference type="AlphaFoldDB" id="A0A1K1MUI7"/>
<organism evidence="2 3">
    <name type="scientific">Cellulophaga fucicola</name>
    <dbReference type="NCBI Taxonomy" id="76595"/>
    <lineage>
        <taxon>Bacteria</taxon>
        <taxon>Pseudomonadati</taxon>
        <taxon>Bacteroidota</taxon>
        <taxon>Flavobacteriia</taxon>
        <taxon>Flavobacteriales</taxon>
        <taxon>Flavobacteriaceae</taxon>
        <taxon>Cellulophaga</taxon>
    </lineage>
</organism>
<evidence type="ECO:0000256" key="1">
    <source>
        <dbReference type="SAM" id="Phobius"/>
    </source>
</evidence>
<keyword evidence="1" id="KW-0812">Transmembrane</keyword>
<dbReference type="Proteomes" id="UP000183257">
    <property type="component" value="Unassembled WGS sequence"/>
</dbReference>
<feature type="transmembrane region" description="Helical" evidence="1">
    <location>
        <begin position="46"/>
        <end position="69"/>
    </location>
</feature>
<proteinExistence type="predicted"/>
<dbReference type="RefSeq" id="WP_072302568.1">
    <property type="nucleotide sequence ID" value="NZ_FPIY01000001.1"/>
</dbReference>
<evidence type="ECO:0008006" key="4">
    <source>
        <dbReference type="Google" id="ProtNLM"/>
    </source>
</evidence>
<sequence>MPANSKYLTTSPWQHFAKISSGILGGYILASVLHIALALWLPNPKIVLATSMYSIFIVWGVFMIIPFLFKNGWLAWALYLVLIIACSFAIYFGKLNSPLV</sequence>
<evidence type="ECO:0000313" key="2">
    <source>
        <dbReference type="EMBL" id="SFW26745.1"/>
    </source>
</evidence>
<keyword evidence="3" id="KW-1185">Reference proteome</keyword>
<protein>
    <recommendedName>
        <fullName evidence="4">DUF3649 domain-containing protein</fullName>
    </recommendedName>
</protein>
<reference evidence="3" key="1">
    <citation type="submission" date="2016-11" db="EMBL/GenBank/DDBJ databases">
        <authorList>
            <person name="Varghese N."/>
            <person name="Submissions S."/>
        </authorList>
    </citation>
    <scope>NUCLEOTIDE SEQUENCE [LARGE SCALE GENOMIC DNA]</scope>
    <source>
        <strain evidence="3">DSM 24786</strain>
    </source>
</reference>
<keyword evidence="1" id="KW-0472">Membrane</keyword>
<accession>A0A1K1MUI7</accession>
<name>A0A1K1MUI7_9FLAO</name>